<comment type="similarity">
    <text evidence="2">Belongs to the glycosyltransferase 2 family.</text>
</comment>
<dbReference type="Proteomes" id="UP000190080">
    <property type="component" value="Unassembled WGS sequence"/>
</dbReference>
<dbReference type="PANTHER" id="PTHR43179:SF12">
    <property type="entry name" value="GALACTOFURANOSYLTRANSFERASE GLFT2"/>
    <property type="match status" value="1"/>
</dbReference>
<evidence type="ECO:0000256" key="1">
    <source>
        <dbReference type="ARBA" id="ARBA00004776"/>
    </source>
</evidence>
<dbReference type="Pfam" id="PF00535">
    <property type="entry name" value="Glycos_transf_2"/>
    <property type="match status" value="1"/>
</dbReference>
<reference evidence="6 7" key="1">
    <citation type="submission" date="2017-03" db="EMBL/GenBank/DDBJ databases">
        <title>Genome sequence of Clostridium oryzae DSM 28571.</title>
        <authorList>
            <person name="Poehlein A."/>
            <person name="Daniel R."/>
        </authorList>
    </citation>
    <scope>NUCLEOTIDE SEQUENCE [LARGE SCALE GENOMIC DNA]</scope>
    <source>
        <strain evidence="6 7">DSM 28571</strain>
    </source>
</reference>
<evidence type="ECO:0000259" key="5">
    <source>
        <dbReference type="Pfam" id="PF00535"/>
    </source>
</evidence>
<evidence type="ECO:0000256" key="2">
    <source>
        <dbReference type="ARBA" id="ARBA00006739"/>
    </source>
</evidence>
<dbReference type="AlphaFoldDB" id="A0A1V4IRQ7"/>
<dbReference type="OrthoDB" id="9806824at2"/>
<evidence type="ECO:0000256" key="3">
    <source>
        <dbReference type="ARBA" id="ARBA00022676"/>
    </source>
</evidence>
<dbReference type="GO" id="GO:0016757">
    <property type="term" value="F:glycosyltransferase activity"/>
    <property type="evidence" value="ECO:0007669"/>
    <property type="project" value="UniProtKB-KW"/>
</dbReference>
<dbReference type="InterPro" id="IPR001173">
    <property type="entry name" value="Glyco_trans_2-like"/>
</dbReference>
<keyword evidence="4 6" id="KW-0808">Transferase</keyword>
<gene>
    <name evidence="6" type="ORF">CLORY_15880</name>
</gene>
<dbReference type="PANTHER" id="PTHR43179">
    <property type="entry name" value="RHAMNOSYLTRANSFERASE WBBL"/>
    <property type="match status" value="1"/>
</dbReference>
<evidence type="ECO:0000256" key="4">
    <source>
        <dbReference type="ARBA" id="ARBA00022679"/>
    </source>
</evidence>
<evidence type="ECO:0000313" key="7">
    <source>
        <dbReference type="Proteomes" id="UP000190080"/>
    </source>
</evidence>
<dbReference type="Gene3D" id="3.90.550.10">
    <property type="entry name" value="Spore Coat Polysaccharide Biosynthesis Protein SpsA, Chain A"/>
    <property type="match status" value="1"/>
</dbReference>
<dbReference type="STRING" id="1450648.CLORY_15880"/>
<keyword evidence="3" id="KW-0328">Glycosyltransferase</keyword>
<proteinExistence type="inferred from homology"/>
<name>A0A1V4IRQ7_9CLOT</name>
<protein>
    <submittedName>
        <fullName evidence="6">Glycosyl transferase family 2</fullName>
    </submittedName>
</protein>
<comment type="pathway">
    <text evidence="1">Cell wall biogenesis; cell wall polysaccharide biosynthesis.</text>
</comment>
<dbReference type="RefSeq" id="WP_079423049.1">
    <property type="nucleotide sequence ID" value="NZ_MZGV01000013.1"/>
</dbReference>
<dbReference type="EMBL" id="MZGV01000013">
    <property type="protein sequence ID" value="OPJ62708.1"/>
    <property type="molecule type" value="Genomic_DNA"/>
</dbReference>
<organism evidence="6 7">
    <name type="scientific">Clostridium oryzae</name>
    <dbReference type="NCBI Taxonomy" id="1450648"/>
    <lineage>
        <taxon>Bacteria</taxon>
        <taxon>Bacillati</taxon>
        <taxon>Bacillota</taxon>
        <taxon>Clostridia</taxon>
        <taxon>Eubacteriales</taxon>
        <taxon>Clostridiaceae</taxon>
        <taxon>Clostridium</taxon>
    </lineage>
</organism>
<comment type="caution">
    <text evidence="6">The sequence shown here is derived from an EMBL/GenBank/DDBJ whole genome shotgun (WGS) entry which is preliminary data.</text>
</comment>
<feature type="domain" description="Glycosyltransferase 2-like" evidence="5">
    <location>
        <begin position="33"/>
        <end position="141"/>
    </location>
</feature>
<keyword evidence="7" id="KW-1185">Reference proteome</keyword>
<accession>A0A1V4IRQ7</accession>
<dbReference type="SUPFAM" id="SSF53448">
    <property type="entry name" value="Nucleotide-diphospho-sugar transferases"/>
    <property type="match status" value="1"/>
</dbReference>
<evidence type="ECO:0000313" key="6">
    <source>
        <dbReference type="EMBL" id="OPJ62708.1"/>
    </source>
</evidence>
<dbReference type="InterPro" id="IPR029044">
    <property type="entry name" value="Nucleotide-diphossugar_trans"/>
</dbReference>
<sequence length="321" mass="37280">MEKVSNESYEDFHVLLNNMNFEDWVMNKLKIAVIFTCYNRIEKTKNCLEKITKQGKKLSNKIELEIFCCDDNSTDGTYEMIHSRFNSVNLILGTGNLFWAKGMAKAIEEAEKSNPDFYLMINDDVDFFEDALEIMLSSYDSVQDRYASIVGSTKDKLTGKLTYGGIKWDKKVIHEKETRIEPRFPCVKCEQTNWNCFLIPSCVYNMVGTIDDYFEHSMADYDYSNRICRKGFPIYVAKEYIGYCSRNSIAGTWQDTSLGLVARLKALQKKTGIPPRSSWHYCKKYYGIFAPLVFIRPYISIVKRSLILHLKSERNDRNFTG</sequence>